<feature type="transmembrane region" description="Helical" evidence="1">
    <location>
        <begin position="111"/>
        <end position="135"/>
    </location>
</feature>
<feature type="transmembrane region" description="Helical" evidence="1">
    <location>
        <begin position="266"/>
        <end position="287"/>
    </location>
</feature>
<organism evidence="2 3">
    <name type="scientific">Arthrobacter sedimenti</name>
    <dbReference type="NCBI Taxonomy" id="2694931"/>
    <lineage>
        <taxon>Bacteria</taxon>
        <taxon>Bacillati</taxon>
        <taxon>Actinomycetota</taxon>
        <taxon>Actinomycetes</taxon>
        <taxon>Micrococcales</taxon>
        <taxon>Micrococcaceae</taxon>
        <taxon>Arthrobacter</taxon>
    </lineage>
</organism>
<keyword evidence="1" id="KW-0812">Transmembrane</keyword>
<feature type="transmembrane region" description="Helical" evidence="1">
    <location>
        <begin position="210"/>
        <end position="234"/>
    </location>
</feature>
<feature type="transmembrane region" description="Helical" evidence="1">
    <location>
        <begin position="179"/>
        <end position="204"/>
    </location>
</feature>
<accession>A0ABV8WJ11</accession>
<dbReference type="Proteomes" id="UP001595778">
    <property type="component" value="Unassembled WGS sequence"/>
</dbReference>
<protein>
    <recommendedName>
        <fullName evidence="4">Polysaccharide biosynthesis protein C-terminal domain-containing protein</fullName>
    </recommendedName>
</protein>
<feature type="transmembrane region" description="Helical" evidence="1">
    <location>
        <begin position="56"/>
        <end position="77"/>
    </location>
</feature>
<name>A0ABV8WJ11_9MICC</name>
<evidence type="ECO:0000256" key="1">
    <source>
        <dbReference type="SAM" id="Phobius"/>
    </source>
</evidence>
<evidence type="ECO:0008006" key="4">
    <source>
        <dbReference type="Google" id="ProtNLM"/>
    </source>
</evidence>
<dbReference type="EMBL" id="JBHSDQ010000001">
    <property type="protein sequence ID" value="MFC4395231.1"/>
    <property type="molecule type" value="Genomic_DNA"/>
</dbReference>
<evidence type="ECO:0000313" key="3">
    <source>
        <dbReference type="Proteomes" id="UP001595778"/>
    </source>
</evidence>
<keyword evidence="3" id="KW-1185">Reference proteome</keyword>
<keyword evidence="1" id="KW-0472">Membrane</keyword>
<feature type="transmembrane region" description="Helical" evidence="1">
    <location>
        <begin position="241"/>
        <end position="260"/>
    </location>
</feature>
<evidence type="ECO:0000313" key="2">
    <source>
        <dbReference type="EMBL" id="MFC4395231.1"/>
    </source>
</evidence>
<feature type="transmembrane region" description="Helical" evidence="1">
    <location>
        <begin position="30"/>
        <end position="50"/>
    </location>
</feature>
<dbReference type="RefSeq" id="WP_376976504.1">
    <property type="nucleotide sequence ID" value="NZ_JBHSDQ010000001.1"/>
</dbReference>
<gene>
    <name evidence="2" type="ORF">ACFO0G_03940</name>
</gene>
<proteinExistence type="predicted"/>
<comment type="caution">
    <text evidence="2">The sequence shown here is derived from an EMBL/GenBank/DDBJ whole genome shotgun (WGS) entry which is preliminary data.</text>
</comment>
<sequence>MEAAAVAVGATAYGLNSTWYFIGTGSSIKLLFCDAVPRLLCVAASAFLIFAGGALLVYPAVGVILPIVISTVVVIYIERVSTRQLHGLNMGRLVKTVAAQGTALGGRALSAVYMSLPITLVSLVAPPAVPIFSAIERLQRIYLQVLAAAPNVMQKWVGQSKGLRRKYRRAAKTVTYNAVLGLLAGAGFTLVAPVMSTIVFAASIQIPMEYAAISGVLIFVVCTSRASGSIALVAVGQVRTILISAAVGALVGVPSILVGARTFGVPGALIGEVLAEVIVLLIQLRALRKHSAPPR</sequence>
<keyword evidence="1" id="KW-1133">Transmembrane helix</keyword>
<reference evidence="3" key="1">
    <citation type="journal article" date="2019" name="Int. J. Syst. Evol. Microbiol.">
        <title>The Global Catalogue of Microorganisms (GCM) 10K type strain sequencing project: providing services to taxonomists for standard genome sequencing and annotation.</title>
        <authorList>
            <consortium name="The Broad Institute Genomics Platform"/>
            <consortium name="The Broad Institute Genome Sequencing Center for Infectious Disease"/>
            <person name="Wu L."/>
            <person name="Ma J."/>
        </authorList>
    </citation>
    <scope>NUCLEOTIDE SEQUENCE [LARGE SCALE GENOMIC DNA]</scope>
    <source>
        <strain evidence="3">PJ61</strain>
    </source>
</reference>